<evidence type="ECO:0000313" key="2">
    <source>
        <dbReference type="Proteomes" id="UP000290365"/>
    </source>
</evidence>
<gene>
    <name evidence="1" type="ORF">EPA93_45250</name>
</gene>
<proteinExistence type="predicted"/>
<keyword evidence="2" id="KW-1185">Reference proteome</keyword>
<accession>A0A4P6K4D7</accession>
<protein>
    <submittedName>
        <fullName evidence="1">Uncharacterized protein</fullName>
    </submittedName>
</protein>
<dbReference type="Proteomes" id="UP000290365">
    <property type="component" value="Chromosome"/>
</dbReference>
<dbReference type="KEGG" id="kbs:EPA93_45250"/>
<reference evidence="1 2" key="1">
    <citation type="submission" date="2019-01" db="EMBL/GenBank/DDBJ databases">
        <title>Ktedonosporobacter rubrisoli SCAWS-G2.</title>
        <authorList>
            <person name="Huang Y."/>
            <person name="Yan B."/>
        </authorList>
    </citation>
    <scope>NUCLEOTIDE SEQUENCE [LARGE SCALE GENOMIC DNA]</scope>
    <source>
        <strain evidence="1 2">SCAWS-G2</strain>
    </source>
</reference>
<organism evidence="1 2">
    <name type="scientific">Ktedonosporobacter rubrisoli</name>
    <dbReference type="NCBI Taxonomy" id="2509675"/>
    <lineage>
        <taxon>Bacteria</taxon>
        <taxon>Bacillati</taxon>
        <taxon>Chloroflexota</taxon>
        <taxon>Ktedonobacteria</taxon>
        <taxon>Ktedonobacterales</taxon>
        <taxon>Ktedonosporobacteraceae</taxon>
        <taxon>Ktedonosporobacter</taxon>
    </lineage>
</organism>
<sequence>MNMTIVVQALRKADEEFPMSLEIQAYSNVVEIARLTNKIPLLIHSLGGLLPGLPDKGQPAPRKVLEVACGPGGGCWNLQGRIRKLR</sequence>
<name>A0A4P6K4D7_KTERU</name>
<evidence type="ECO:0000313" key="1">
    <source>
        <dbReference type="EMBL" id="QBD82793.1"/>
    </source>
</evidence>
<dbReference type="RefSeq" id="WP_129893862.1">
    <property type="nucleotide sequence ID" value="NZ_CP035758.1"/>
</dbReference>
<dbReference type="AlphaFoldDB" id="A0A4P6K4D7"/>
<dbReference type="EMBL" id="CP035758">
    <property type="protein sequence ID" value="QBD82793.1"/>
    <property type="molecule type" value="Genomic_DNA"/>
</dbReference>